<feature type="transmembrane region" description="Helical" evidence="1">
    <location>
        <begin position="470"/>
        <end position="489"/>
    </location>
</feature>
<organism evidence="3 4">
    <name type="scientific">Rhizobium rhizoryzae</name>
    <dbReference type="NCBI Taxonomy" id="451876"/>
    <lineage>
        <taxon>Bacteria</taxon>
        <taxon>Pseudomonadati</taxon>
        <taxon>Pseudomonadota</taxon>
        <taxon>Alphaproteobacteria</taxon>
        <taxon>Hyphomicrobiales</taxon>
        <taxon>Rhizobiaceae</taxon>
        <taxon>Rhizobium/Agrobacterium group</taxon>
        <taxon>Rhizobium</taxon>
    </lineage>
</organism>
<feature type="transmembrane region" description="Helical" evidence="1">
    <location>
        <begin position="353"/>
        <end position="372"/>
    </location>
</feature>
<dbReference type="Proteomes" id="UP000519897">
    <property type="component" value="Unassembled WGS sequence"/>
</dbReference>
<dbReference type="EMBL" id="JACIEC010000001">
    <property type="protein sequence ID" value="MBB4143152.1"/>
    <property type="molecule type" value="Genomic_DNA"/>
</dbReference>
<dbReference type="PANTHER" id="PTHR35342:SF5">
    <property type="entry name" value="TRICARBOXYLIC TRANSPORT PROTEIN"/>
    <property type="match status" value="1"/>
</dbReference>
<feature type="transmembrane region" description="Helical" evidence="1">
    <location>
        <begin position="35"/>
        <end position="53"/>
    </location>
</feature>
<feature type="transmembrane region" description="Helical" evidence="1">
    <location>
        <begin position="60"/>
        <end position="82"/>
    </location>
</feature>
<feature type="transmembrane region" description="Helical" evidence="1">
    <location>
        <begin position="384"/>
        <end position="404"/>
    </location>
</feature>
<evidence type="ECO:0000313" key="4">
    <source>
        <dbReference type="Proteomes" id="UP000519897"/>
    </source>
</evidence>
<accession>A0A7W6LH73</accession>
<dbReference type="PANTHER" id="PTHR35342">
    <property type="entry name" value="TRICARBOXYLIC TRANSPORT PROTEIN"/>
    <property type="match status" value="1"/>
</dbReference>
<comment type="caution">
    <text evidence="3">The sequence shown here is derived from an EMBL/GenBank/DDBJ whole genome shotgun (WGS) entry which is preliminary data.</text>
</comment>
<dbReference type="Pfam" id="PF01970">
    <property type="entry name" value="TctA"/>
    <property type="match status" value="1"/>
</dbReference>
<evidence type="ECO:0000259" key="2">
    <source>
        <dbReference type="Pfam" id="PF01970"/>
    </source>
</evidence>
<gene>
    <name evidence="3" type="ORF">GGQ72_001651</name>
</gene>
<feature type="transmembrane region" description="Helical" evidence="1">
    <location>
        <begin position="152"/>
        <end position="183"/>
    </location>
</feature>
<keyword evidence="4" id="KW-1185">Reference proteome</keyword>
<name>A0A7W6LH73_9HYPH</name>
<feature type="transmembrane region" description="Helical" evidence="1">
    <location>
        <begin position="203"/>
        <end position="225"/>
    </location>
</feature>
<proteinExistence type="predicted"/>
<feature type="domain" description="DUF112" evidence="2">
    <location>
        <begin position="20"/>
        <end position="438"/>
    </location>
</feature>
<protein>
    <submittedName>
        <fullName evidence="3">TctA family transporter</fullName>
    </submittedName>
</protein>
<dbReference type="RefSeq" id="WP_165132777.1">
    <property type="nucleotide sequence ID" value="NZ_CP049250.1"/>
</dbReference>
<keyword evidence="1" id="KW-0812">Transmembrane</keyword>
<keyword evidence="1" id="KW-0472">Membrane</keyword>
<keyword evidence="1" id="KW-1133">Transmembrane helix</keyword>
<sequence>MDMLSNLWMGLTVASSITNLGYCLLGVFLGTAIGVLPGLGPVATIAMLLPLTFGLPPETALIMLAGIYYGAQYGGSTTAILVNLPGEPSSVVTALDGHQMARQGQAGRALSTAAIGSFIAGTISTLLIALFAPALAVVALQFGPAEYFALMVLGLIASIVMASGSLLQAFGMILTGLLLGMVGTDVNSAVPRFTFDVPMLSDGINFVVLAMGIFGLGEIVANLEAEGERTLLTRKVTGLMPTREDWRRIIGPIFRGTALGSVLGILPGGGAALASFGSYSLEKRLSKEPERFGKGAIEGVAGPESANNAGAQTSFIPMLTLGLPSNSVMALMIGAMLIQGIQPGPSVMTEQPTLFWGLIASMWIGNLMLLVLNLPLIGLWVRMIAIPYHFLFPTIIALCAIGVFSVNNSLFDVYAMALFGAVGYLFRKLDVEPAPMLLAFILGPMMEEFLRRTLLFSKGDPSVLFTRPLSASLLVIAAIMLLLVVLPSVRKRREEAFQEG</sequence>
<evidence type="ECO:0000256" key="1">
    <source>
        <dbReference type="SAM" id="Phobius"/>
    </source>
</evidence>
<feature type="transmembrane region" description="Helical" evidence="1">
    <location>
        <begin position="7"/>
        <end position="29"/>
    </location>
</feature>
<dbReference type="InterPro" id="IPR002823">
    <property type="entry name" value="DUF112_TM"/>
</dbReference>
<feature type="transmembrane region" description="Helical" evidence="1">
    <location>
        <begin position="118"/>
        <end position="140"/>
    </location>
</feature>
<evidence type="ECO:0000313" key="3">
    <source>
        <dbReference type="EMBL" id="MBB4143152.1"/>
    </source>
</evidence>
<dbReference type="AlphaFoldDB" id="A0A7W6LH73"/>
<feature type="transmembrane region" description="Helical" evidence="1">
    <location>
        <begin position="321"/>
        <end position="341"/>
    </location>
</feature>
<reference evidence="3 4" key="1">
    <citation type="submission" date="2020-08" db="EMBL/GenBank/DDBJ databases">
        <title>Genomic Encyclopedia of Type Strains, Phase IV (KMG-IV): sequencing the most valuable type-strain genomes for metagenomic binning, comparative biology and taxonomic classification.</title>
        <authorList>
            <person name="Goeker M."/>
        </authorList>
    </citation>
    <scope>NUCLEOTIDE SEQUENCE [LARGE SCALE GENOMIC DNA]</scope>
    <source>
        <strain evidence="3 4">DSM 29514</strain>
    </source>
</reference>